<dbReference type="PANTHER" id="PTHR47064:SF2">
    <property type="entry name" value="SMP-30_GLUCONOLACTONASE_LRE-LIKE REGION DOMAIN-CONTAINING PROTEIN-RELATED"/>
    <property type="match status" value="1"/>
</dbReference>
<dbReference type="PANTHER" id="PTHR47064">
    <property type="entry name" value="PUTATIVE (AFU_ORTHOLOGUE AFUA_1G08990)-RELATED"/>
    <property type="match status" value="1"/>
</dbReference>
<gene>
    <name evidence="2" type="ORF">BCR39DRAFT_472731</name>
</gene>
<evidence type="ECO:0000259" key="1">
    <source>
        <dbReference type="Pfam" id="PF08450"/>
    </source>
</evidence>
<dbReference type="InterPro" id="IPR013658">
    <property type="entry name" value="SGL"/>
</dbReference>
<keyword evidence="3" id="KW-1185">Reference proteome</keyword>
<name>A0A1Y2ANC1_9TREE</name>
<reference evidence="2 3" key="1">
    <citation type="submission" date="2016-07" db="EMBL/GenBank/DDBJ databases">
        <title>Pervasive Adenine N6-methylation of Active Genes in Fungi.</title>
        <authorList>
            <consortium name="DOE Joint Genome Institute"/>
            <person name="Mondo S.J."/>
            <person name="Dannebaum R.O."/>
            <person name="Kuo R.C."/>
            <person name="Labutti K."/>
            <person name="Haridas S."/>
            <person name="Kuo A."/>
            <person name="Salamov A."/>
            <person name="Ahrendt S.R."/>
            <person name="Lipzen A."/>
            <person name="Sullivan W."/>
            <person name="Andreopoulos W.B."/>
            <person name="Clum A."/>
            <person name="Lindquist E."/>
            <person name="Daum C."/>
            <person name="Ramamoorthy G.K."/>
            <person name="Gryganskyi A."/>
            <person name="Culley D."/>
            <person name="Magnuson J.K."/>
            <person name="James T.Y."/>
            <person name="O'Malley M.A."/>
            <person name="Stajich J.E."/>
            <person name="Spatafora J.W."/>
            <person name="Visel A."/>
            <person name="Grigoriev I.V."/>
        </authorList>
    </citation>
    <scope>NUCLEOTIDE SEQUENCE [LARGE SCALE GENOMIC DNA]</scope>
    <source>
        <strain evidence="2 3">68-887.2</strain>
    </source>
</reference>
<dbReference type="EMBL" id="MCFC01000073">
    <property type="protein sequence ID" value="ORY24012.1"/>
    <property type="molecule type" value="Genomic_DNA"/>
</dbReference>
<dbReference type="InParanoid" id="A0A1Y2ANC1"/>
<proteinExistence type="predicted"/>
<accession>A0A1Y2ANC1</accession>
<dbReference type="GO" id="GO:0016787">
    <property type="term" value="F:hydrolase activity"/>
    <property type="evidence" value="ECO:0007669"/>
    <property type="project" value="UniProtKB-KW"/>
</dbReference>
<dbReference type="AlphaFoldDB" id="A0A1Y2ANC1"/>
<dbReference type="Gene3D" id="2.120.10.30">
    <property type="entry name" value="TolB, C-terminal domain"/>
    <property type="match status" value="1"/>
</dbReference>
<organism evidence="2 3">
    <name type="scientific">Naematelia encephala</name>
    <dbReference type="NCBI Taxonomy" id="71784"/>
    <lineage>
        <taxon>Eukaryota</taxon>
        <taxon>Fungi</taxon>
        <taxon>Dikarya</taxon>
        <taxon>Basidiomycota</taxon>
        <taxon>Agaricomycotina</taxon>
        <taxon>Tremellomycetes</taxon>
        <taxon>Tremellales</taxon>
        <taxon>Naemateliaceae</taxon>
        <taxon>Naematelia</taxon>
    </lineage>
</organism>
<dbReference type="SUPFAM" id="SSF63829">
    <property type="entry name" value="Calcium-dependent phosphotriesterase"/>
    <property type="match status" value="1"/>
</dbReference>
<dbReference type="InterPro" id="IPR052988">
    <property type="entry name" value="Oryzine_lactonohydrolase"/>
</dbReference>
<dbReference type="Pfam" id="PF08450">
    <property type="entry name" value="SGL"/>
    <property type="match status" value="1"/>
</dbReference>
<comment type="caution">
    <text evidence="2">The sequence shown here is derived from an EMBL/GenBank/DDBJ whole genome shotgun (WGS) entry which is preliminary data.</text>
</comment>
<feature type="domain" description="SMP-30/Gluconolactonase/LRE-like region" evidence="1">
    <location>
        <begin position="126"/>
        <end position="369"/>
    </location>
</feature>
<dbReference type="OrthoDB" id="423498at2759"/>
<keyword evidence="2" id="KW-0378">Hydrolase</keyword>
<dbReference type="STRING" id="71784.A0A1Y2ANC1"/>
<dbReference type="Proteomes" id="UP000193986">
    <property type="component" value="Unassembled WGS sequence"/>
</dbReference>
<sequence length="394" mass="43487">MREITPKSFDGLILPDTSQRIDLKEYNVLEFVPPPHKHHGKMIWVPPGLTNESMKARPFHVYDPEFLPIIGLYPTMTLIAETDVDPLFHEATAWYPPTDEFFFAQNAGAKAAGTGMAKSAIVQKIDLQQAERIRLEDKGEKIQIDVVSDGSEGIVNPNGATNWNGQIVFCAEGQGDEITTGLVLMNPLEPHNTTVLLNNYHGRQFNSLNDVVTNPRNHELYFTDTVYGHLQDFRPKPGLRSQVYRFDSKSGQVRAVADGFDKPNGIAFSPSGRHAYIADTGISGGFYGNDYTAPATIYRFDVAQDGTWSNRQLFAYISVGSPDGIHCDDKGNVYAGIGDGVAVWNPSGKLIGKIFVGGVVANFQFAGRGRMIILAETHLWYVTLRAKGAEIHDL</sequence>
<evidence type="ECO:0000313" key="3">
    <source>
        <dbReference type="Proteomes" id="UP000193986"/>
    </source>
</evidence>
<evidence type="ECO:0000313" key="2">
    <source>
        <dbReference type="EMBL" id="ORY24012.1"/>
    </source>
</evidence>
<protein>
    <submittedName>
        <fullName evidence="2">Evolved D-pantonohydrolase</fullName>
    </submittedName>
</protein>
<dbReference type="InterPro" id="IPR011042">
    <property type="entry name" value="6-blade_b-propeller_TolB-like"/>
</dbReference>